<protein>
    <submittedName>
        <fullName evidence="1">Putative metalloprotease</fullName>
    </submittedName>
</protein>
<sequence length="99" mass="11411">MNLRYLSVSSPQVEFRLLGIEILTTEKERFLQRVQGQPHYIYGPQSLATLREYVKSNAAAYKSYDLVYLITGLDMVINKGYIDSGNMGLLSYYLRVVYC</sequence>
<name>A0A0K8RDC9_IXORI</name>
<dbReference type="GO" id="GO:0008237">
    <property type="term" value="F:metallopeptidase activity"/>
    <property type="evidence" value="ECO:0007669"/>
    <property type="project" value="UniProtKB-KW"/>
</dbReference>
<dbReference type="AlphaFoldDB" id="A0A0K8RDC9"/>
<organism evidence="1">
    <name type="scientific">Ixodes ricinus</name>
    <name type="common">Common tick</name>
    <name type="synonym">Acarus ricinus</name>
    <dbReference type="NCBI Taxonomy" id="34613"/>
    <lineage>
        <taxon>Eukaryota</taxon>
        <taxon>Metazoa</taxon>
        <taxon>Ecdysozoa</taxon>
        <taxon>Arthropoda</taxon>
        <taxon>Chelicerata</taxon>
        <taxon>Arachnida</taxon>
        <taxon>Acari</taxon>
        <taxon>Parasitiformes</taxon>
        <taxon>Ixodida</taxon>
        <taxon>Ixodoidea</taxon>
        <taxon>Ixodidae</taxon>
        <taxon>Ixodinae</taxon>
        <taxon>Ixodes</taxon>
    </lineage>
</organism>
<dbReference type="EMBL" id="GADI01004683">
    <property type="protein sequence ID" value="JAA69125.1"/>
    <property type="molecule type" value="mRNA"/>
</dbReference>
<evidence type="ECO:0000313" key="1">
    <source>
        <dbReference type="EMBL" id="JAA69125.1"/>
    </source>
</evidence>
<reference evidence="1" key="1">
    <citation type="submission" date="2012-12" db="EMBL/GenBank/DDBJ databases">
        <title>Identification and characterization of a phenylalanine ammonia-lyase gene family in Isatis indigotica Fort.</title>
        <authorList>
            <person name="Liu Q."/>
            <person name="Chen J."/>
            <person name="Zhou X."/>
            <person name="Di P."/>
            <person name="Xiao Y."/>
            <person name="Xuan H."/>
            <person name="Zhang L."/>
            <person name="Chen W."/>
        </authorList>
    </citation>
    <scope>NUCLEOTIDE SEQUENCE</scope>
    <source>
        <tissue evidence="1">Salivary gland</tissue>
    </source>
</reference>
<dbReference type="GO" id="GO:0006508">
    <property type="term" value="P:proteolysis"/>
    <property type="evidence" value="ECO:0007669"/>
    <property type="project" value="UniProtKB-KW"/>
</dbReference>
<accession>A0A0K8RDC9</accession>
<keyword evidence="1" id="KW-0645">Protease</keyword>
<proteinExistence type="evidence at transcript level"/>
<keyword evidence="1" id="KW-0378">Hydrolase</keyword>
<keyword evidence="1" id="KW-0482">Metalloprotease</keyword>